<dbReference type="InterPro" id="IPR001173">
    <property type="entry name" value="Glyco_trans_2-like"/>
</dbReference>
<dbReference type="AlphaFoldDB" id="A0A6L7GKR2"/>
<dbReference type="InterPro" id="IPR029044">
    <property type="entry name" value="Nucleotide-diphossugar_trans"/>
</dbReference>
<keyword evidence="4 7" id="KW-0808">Transferase</keyword>
<dbReference type="GO" id="GO:0016757">
    <property type="term" value="F:glycosyltransferase activity"/>
    <property type="evidence" value="ECO:0007669"/>
    <property type="project" value="UniProtKB-KW"/>
</dbReference>
<feature type="region of interest" description="Disordered" evidence="5">
    <location>
        <begin position="1"/>
        <end position="22"/>
    </location>
</feature>
<evidence type="ECO:0000259" key="6">
    <source>
        <dbReference type="Pfam" id="PF00535"/>
    </source>
</evidence>
<dbReference type="Pfam" id="PF00535">
    <property type="entry name" value="Glycos_transf_2"/>
    <property type="match status" value="1"/>
</dbReference>
<sequence>MTRARQGMHTMHTHDEDRPAEPAGIEITELIPILSNAESSRVDAAGTRPRDTGPLDADPLDIGARWVGEIQAGDRFADTVLLREPHHHTRARLLVRDGTAVRGFIDVGVESGTVLGREVTREAARLPAAPPAPAAAAAPPVSVVVCTRDRTRELTRVVDSLLAMDYPEFEVVIVDNAASSLDTWRYVDAHHDPRLRVVNASVPGLAAARNRGLEEARHGVVAFTDDDVIVDRHWLRCLSRPFADPAVGCVTGLVPAAQLHTTAQVVFEQRVGWSSSISRRTYAIADGGVHGALFPFRVADYGTGANFAVRRATAFELGGFDEALGAGSPTKGGEDIDWFVRTLVGGYTLVFEPDAITWHQHRTDDGALLSQAHGYGLGLGAWLTKVAMDRQLAPLAWSRSGSALRHLVVSVGARSRPVGTAATGPVQVHRTVAGAGREEITGLMAGPRALLTARAQGRKAAPFRSFAALPPIVAAVGSPGSTSSSQ</sequence>
<evidence type="ECO:0000313" key="8">
    <source>
        <dbReference type="Proteomes" id="UP000475545"/>
    </source>
</evidence>
<dbReference type="EMBL" id="WMBR01000001">
    <property type="protein sequence ID" value="MXP20083.1"/>
    <property type="molecule type" value="Genomic_DNA"/>
</dbReference>
<keyword evidence="8" id="KW-1185">Reference proteome</keyword>
<evidence type="ECO:0000256" key="5">
    <source>
        <dbReference type="SAM" id="MobiDB-lite"/>
    </source>
</evidence>
<evidence type="ECO:0000313" key="7">
    <source>
        <dbReference type="EMBL" id="MXP20083.1"/>
    </source>
</evidence>
<feature type="domain" description="Glycosyltransferase 2-like" evidence="6">
    <location>
        <begin position="142"/>
        <end position="282"/>
    </location>
</feature>
<accession>A0A6L7GKR2</accession>
<dbReference type="Gene3D" id="3.90.550.10">
    <property type="entry name" value="Spore Coat Polysaccharide Biosynthesis Protein SpsA, Chain A"/>
    <property type="match status" value="1"/>
</dbReference>
<dbReference type="PANTHER" id="PTHR43179:SF12">
    <property type="entry name" value="GALACTOFURANOSYLTRANSFERASE GLFT2"/>
    <property type="match status" value="1"/>
</dbReference>
<protein>
    <submittedName>
        <fullName evidence="7">Glycosyltransferase</fullName>
    </submittedName>
</protein>
<gene>
    <name evidence="7" type="ORF">GIY30_01700</name>
</gene>
<name>A0A6L7GKR2_9ACTN</name>
<dbReference type="SUPFAM" id="SSF53448">
    <property type="entry name" value="Nucleotide-diphospho-sugar transferases"/>
    <property type="match status" value="1"/>
</dbReference>
<dbReference type="CDD" id="cd00761">
    <property type="entry name" value="Glyco_tranf_GTA_type"/>
    <property type="match status" value="1"/>
</dbReference>
<proteinExistence type="inferred from homology"/>
<organism evidence="7 8">
    <name type="scientific">Gordonia mangrovi</name>
    <dbReference type="NCBI Taxonomy" id="2665643"/>
    <lineage>
        <taxon>Bacteria</taxon>
        <taxon>Bacillati</taxon>
        <taxon>Actinomycetota</taxon>
        <taxon>Actinomycetes</taxon>
        <taxon>Mycobacteriales</taxon>
        <taxon>Gordoniaceae</taxon>
        <taxon>Gordonia</taxon>
    </lineage>
</organism>
<comment type="caution">
    <text evidence="7">The sequence shown here is derived from an EMBL/GenBank/DDBJ whole genome shotgun (WGS) entry which is preliminary data.</text>
</comment>
<reference evidence="7 8" key="1">
    <citation type="submission" date="2019-11" db="EMBL/GenBank/DDBJ databases">
        <title>Gordonia sp. nov., a novel actinobacterium isolated from mangrove soil in Hainan.</title>
        <authorList>
            <person name="Huang X."/>
            <person name="Xie Y."/>
            <person name="Chu X."/>
            <person name="Xiao K."/>
        </authorList>
    </citation>
    <scope>NUCLEOTIDE SEQUENCE [LARGE SCALE GENOMIC DNA]</scope>
    <source>
        <strain evidence="7 8">HNM0687</strain>
    </source>
</reference>
<comment type="similarity">
    <text evidence="2">Belongs to the glycosyltransferase 2 family.</text>
</comment>
<evidence type="ECO:0000256" key="1">
    <source>
        <dbReference type="ARBA" id="ARBA00004776"/>
    </source>
</evidence>
<dbReference type="Proteomes" id="UP000475545">
    <property type="component" value="Unassembled WGS sequence"/>
</dbReference>
<dbReference type="PANTHER" id="PTHR43179">
    <property type="entry name" value="RHAMNOSYLTRANSFERASE WBBL"/>
    <property type="match status" value="1"/>
</dbReference>
<feature type="region of interest" description="Disordered" evidence="5">
    <location>
        <begin position="38"/>
        <end position="58"/>
    </location>
</feature>
<keyword evidence="3" id="KW-0328">Glycosyltransferase</keyword>
<comment type="pathway">
    <text evidence="1">Cell wall biogenesis; cell wall polysaccharide biosynthesis.</text>
</comment>
<evidence type="ECO:0000256" key="2">
    <source>
        <dbReference type="ARBA" id="ARBA00006739"/>
    </source>
</evidence>
<evidence type="ECO:0000256" key="3">
    <source>
        <dbReference type="ARBA" id="ARBA00022676"/>
    </source>
</evidence>
<evidence type="ECO:0000256" key="4">
    <source>
        <dbReference type="ARBA" id="ARBA00022679"/>
    </source>
</evidence>